<dbReference type="Pfam" id="PF01408">
    <property type="entry name" value="GFO_IDH_MocA"/>
    <property type="match status" value="1"/>
</dbReference>
<dbReference type="InterPro" id="IPR004104">
    <property type="entry name" value="Gfo/Idh/MocA-like_OxRdtase_C"/>
</dbReference>
<dbReference type="GO" id="GO:0000166">
    <property type="term" value="F:nucleotide binding"/>
    <property type="evidence" value="ECO:0007669"/>
    <property type="project" value="InterPro"/>
</dbReference>
<sequence>MYSFFAGKDAAKGESTQDVSPIGVAIIGSGIFAKEQHLPAVLATPSLSLKAVYSRSLKSAATLCEKLAQKVDWYSEETETDGRGLDDILPIPYQPAYIKKALLAGKHVLAEKPIAKDVATAEELLTWYKTSCDSGGIDPAKATFNIAENWRFLESHNYAATVIAGLGRVTGFRSRINFMVETGGKYFETPWRKTPEYQGGFLLDAGIHYVAATRLFIGKECSVVRVSAFTQQLQPHLPPVDTVNAVWKLANGASGTFAVSFGTTFKGSGYSVACEKGTVTVVRNRVSVVRDDKEETREFIDETNEIAEEGKGVKQEVAAWAKGIAEGTQDPRLAPTEALTDLKILEAMLRSGEHDGNPVAVAP</sequence>
<dbReference type="Proteomes" id="UP000327013">
    <property type="component" value="Unassembled WGS sequence"/>
</dbReference>
<dbReference type="SUPFAM" id="SSF55347">
    <property type="entry name" value="Glyceraldehyde-3-phosphate dehydrogenase-like, C-terminal domain"/>
    <property type="match status" value="1"/>
</dbReference>
<dbReference type="InterPro" id="IPR000683">
    <property type="entry name" value="Gfo/Idh/MocA-like_OxRdtase_N"/>
</dbReference>
<comment type="caution">
    <text evidence="3">The sequence shown here is derived from an EMBL/GenBank/DDBJ whole genome shotgun (WGS) entry which is preliminary data.</text>
</comment>
<name>A0A5N6KYN8_9ROSI</name>
<dbReference type="OrthoDB" id="64915at2759"/>
<feature type="domain" description="Gfo/Idh/MocA-like oxidoreductase C-terminal" evidence="2">
    <location>
        <begin position="166"/>
        <end position="360"/>
    </location>
</feature>
<protein>
    <recommendedName>
        <fullName evidence="5">Gfo/Idh/MocA-like oxidoreductase N-terminal domain-containing protein</fullName>
    </recommendedName>
</protein>
<dbReference type="SUPFAM" id="SSF51735">
    <property type="entry name" value="NAD(P)-binding Rossmann-fold domains"/>
    <property type="match status" value="1"/>
</dbReference>
<evidence type="ECO:0000259" key="2">
    <source>
        <dbReference type="Pfam" id="PF02894"/>
    </source>
</evidence>
<dbReference type="GO" id="GO:0016491">
    <property type="term" value="F:oxidoreductase activity"/>
    <property type="evidence" value="ECO:0007669"/>
    <property type="project" value="TreeGrafter"/>
</dbReference>
<dbReference type="AlphaFoldDB" id="A0A5N6KYN8"/>
<dbReference type="Gene3D" id="3.40.50.720">
    <property type="entry name" value="NAD(P)-binding Rossmann-like Domain"/>
    <property type="match status" value="1"/>
</dbReference>
<dbReference type="InterPro" id="IPR036291">
    <property type="entry name" value="NAD(P)-bd_dom_sf"/>
</dbReference>
<proteinExistence type="predicted"/>
<dbReference type="PANTHER" id="PTHR42840">
    <property type="entry name" value="NAD(P)-BINDING ROSSMANN-FOLD SUPERFAMILY PROTEIN-RELATED"/>
    <property type="match status" value="1"/>
</dbReference>
<dbReference type="Pfam" id="PF02894">
    <property type="entry name" value="GFO_IDH_MocA_C"/>
    <property type="match status" value="1"/>
</dbReference>
<evidence type="ECO:0000313" key="3">
    <source>
        <dbReference type="EMBL" id="KAB8360821.1"/>
    </source>
</evidence>
<dbReference type="GO" id="GO:0005737">
    <property type="term" value="C:cytoplasm"/>
    <property type="evidence" value="ECO:0007669"/>
    <property type="project" value="TreeGrafter"/>
</dbReference>
<organism evidence="3 4">
    <name type="scientific">Carpinus fangiana</name>
    <dbReference type="NCBI Taxonomy" id="176857"/>
    <lineage>
        <taxon>Eukaryota</taxon>
        <taxon>Viridiplantae</taxon>
        <taxon>Streptophyta</taxon>
        <taxon>Embryophyta</taxon>
        <taxon>Tracheophyta</taxon>
        <taxon>Spermatophyta</taxon>
        <taxon>Magnoliopsida</taxon>
        <taxon>eudicotyledons</taxon>
        <taxon>Gunneridae</taxon>
        <taxon>Pentapetalae</taxon>
        <taxon>rosids</taxon>
        <taxon>fabids</taxon>
        <taxon>Fagales</taxon>
        <taxon>Betulaceae</taxon>
        <taxon>Carpinus</taxon>
    </lineage>
</organism>
<evidence type="ECO:0000259" key="1">
    <source>
        <dbReference type="Pfam" id="PF01408"/>
    </source>
</evidence>
<evidence type="ECO:0008006" key="5">
    <source>
        <dbReference type="Google" id="ProtNLM"/>
    </source>
</evidence>
<feature type="domain" description="Gfo/Idh/MocA-like oxidoreductase N-terminal" evidence="1">
    <location>
        <begin position="22"/>
        <end position="127"/>
    </location>
</feature>
<evidence type="ECO:0000313" key="4">
    <source>
        <dbReference type="Proteomes" id="UP000327013"/>
    </source>
</evidence>
<accession>A0A5N6KYN8</accession>
<keyword evidence="4" id="KW-1185">Reference proteome</keyword>
<dbReference type="PANTHER" id="PTHR42840:SF5">
    <property type="entry name" value="NAD(P)-BINDING ROSSMANN-FOLD SUPERFAMILY PROTEIN"/>
    <property type="match status" value="1"/>
</dbReference>
<dbReference type="EMBL" id="VIBQ01000017">
    <property type="protein sequence ID" value="KAB8360821.1"/>
    <property type="molecule type" value="Genomic_DNA"/>
</dbReference>
<gene>
    <name evidence="3" type="ORF">FH972_024555</name>
</gene>
<reference evidence="3 4" key="1">
    <citation type="submission" date="2019-06" db="EMBL/GenBank/DDBJ databases">
        <title>A chromosomal-level reference genome of Carpinus fangiana (Coryloideae, Betulaceae).</title>
        <authorList>
            <person name="Yang X."/>
            <person name="Wang Z."/>
            <person name="Zhang L."/>
            <person name="Hao G."/>
            <person name="Liu J."/>
            <person name="Yang Y."/>
        </authorList>
    </citation>
    <scope>NUCLEOTIDE SEQUENCE [LARGE SCALE GENOMIC DNA]</scope>
    <source>
        <strain evidence="3">Cfa_2016G</strain>
        <tissue evidence="3">Leaf</tissue>
    </source>
</reference>
<dbReference type="GO" id="GO:0006740">
    <property type="term" value="P:NADPH regeneration"/>
    <property type="evidence" value="ECO:0007669"/>
    <property type="project" value="TreeGrafter"/>
</dbReference>
<dbReference type="Gene3D" id="3.30.360.10">
    <property type="entry name" value="Dihydrodipicolinate Reductase, domain 2"/>
    <property type="match status" value="1"/>
</dbReference>